<comment type="subcellular location">
    <subcellularLocation>
        <location evidence="1">Membrane</location>
        <topology evidence="1">Multi-pass membrane protein</topology>
    </subcellularLocation>
</comment>
<organism evidence="7 8">
    <name type="scientific">Paraconiothyrium brasiliense</name>
    <dbReference type="NCBI Taxonomy" id="300254"/>
    <lineage>
        <taxon>Eukaryota</taxon>
        <taxon>Fungi</taxon>
        <taxon>Dikarya</taxon>
        <taxon>Ascomycota</taxon>
        <taxon>Pezizomycotina</taxon>
        <taxon>Dothideomycetes</taxon>
        <taxon>Pleosporomycetidae</taxon>
        <taxon>Pleosporales</taxon>
        <taxon>Massarineae</taxon>
        <taxon>Didymosphaeriaceae</taxon>
        <taxon>Paraconiothyrium</taxon>
    </lineage>
</organism>
<evidence type="ECO:0000256" key="5">
    <source>
        <dbReference type="SAM" id="Phobius"/>
    </source>
</evidence>
<feature type="transmembrane region" description="Helical" evidence="5">
    <location>
        <begin position="355"/>
        <end position="373"/>
    </location>
</feature>
<evidence type="ECO:0000313" key="8">
    <source>
        <dbReference type="Proteomes" id="UP001521785"/>
    </source>
</evidence>
<feature type="transmembrane region" description="Helical" evidence="5">
    <location>
        <begin position="153"/>
        <end position="172"/>
    </location>
</feature>
<name>A0ABR3QHQ4_9PLEO</name>
<dbReference type="PROSITE" id="PS50850">
    <property type="entry name" value="MFS"/>
    <property type="match status" value="1"/>
</dbReference>
<feature type="domain" description="Major facilitator superfamily (MFS) profile" evidence="6">
    <location>
        <begin position="111"/>
        <end position="580"/>
    </location>
</feature>
<keyword evidence="3 5" id="KW-1133">Transmembrane helix</keyword>
<feature type="transmembrane region" description="Helical" evidence="5">
    <location>
        <begin position="184"/>
        <end position="201"/>
    </location>
</feature>
<dbReference type="PANTHER" id="PTHR23502:SF26">
    <property type="entry name" value="MAJOR FACILITATOR SUPERFAMILY (MFS) PROFILE DOMAIN-CONTAINING PROTEIN"/>
    <property type="match status" value="1"/>
</dbReference>
<dbReference type="Gene3D" id="1.20.1720.10">
    <property type="entry name" value="Multidrug resistance protein D"/>
    <property type="match status" value="1"/>
</dbReference>
<accession>A0ABR3QHQ4</accession>
<feature type="transmembrane region" description="Helical" evidence="5">
    <location>
        <begin position="456"/>
        <end position="476"/>
    </location>
</feature>
<protein>
    <recommendedName>
        <fullName evidence="6">Major facilitator superfamily (MFS) profile domain-containing protein</fullName>
    </recommendedName>
</protein>
<evidence type="ECO:0000256" key="4">
    <source>
        <dbReference type="ARBA" id="ARBA00023136"/>
    </source>
</evidence>
<dbReference type="InterPro" id="IPR036259">
    <property type="entry name" value="MFS_trans_sf"/>
</dbReference>
<dbReference type="Proteomes" id="UP001521785">
    <property type="component" value="Unassembled WGS sequence"/>
</dbReference>
<dbReference type="Pfam" id="PF07690">
    <property type="entry name" value="MFS_1"/>
    <property type="match status" value="1"/>
</dbReference>
<dbReference type="Gene3D" id="1.20.1250.20">
    <property type="entry name" value="MFS general substrate transporter like domains"/>
    <property type="match status" value="1"/>
</dbReference>
<feature type="transmembrane region" description="Helical" evidence="5">
    <location>
        <begin position="555"/>
        <end position="575"/>
    </location>
</feature>
<keyword evidence="8" id="KW-1185">Reference proteome</keyword>
<dbReference type="SUPFAM" id="SSF103473">
    <property type="entry name" value="MFS general substrate transporter"/>
    <property type="match status" value="1"/>
</dbReference>
<keyword evidence="4 5" id="KW-0472">Membrane</keyword>
<proteinExistence type="predicted"/>
<sequence>MGWREIGAGVYAMGSSNIRMFSFRHQFDPEESRDPSFDFTQAPDDMQADFANRQSLVEYRRSSEGTIGKAIGSVRDGKHDPVIEEKIKEPYHVYTSKEKWTLVVIAGAAGSFPMLTLNMYLPALGQFATVRVPGYARKAVANAIEDLEVSAEAINLTIMAYLMMQGIAPLLWGPLSDSFGRRSVYLAAFSLYVTSSIALTFTPSYAILLFFRMTQAGSIASTVSVGYSIIRDISAPTERDKFYCFFQGVRNGTLLLSPILGGLLSSWTDFRCLFVLLFALSTTVLTVLAFLLPETLRSVAGNGRLPLVNIHQPLVWKCRIFGKPAHVDESLQPVARPGVLKTKFVEPLYLLKERGVLVSLIFNSMIFMIWMMVTVSTTTLFQNAFSINEALVGLAFVPNFLGAIAGSALIGNLLDNDLKRAFSAYKHTHYLPSNTNIPRHSLPLDFPLEHVRLKRLPIFTIILVISLAFYGYTLAYPSLTSLGGWICIPLFLQFVIAAAAHTICGIQQTLVSDLWLNDGSGAASTASNLVRCLFAAIGIAVVQEIIDYIKIGPTFLALGLVVMVLVPLPIVQWYLGESWRAASELERRAGATKDPTMTSV</sequence>
<keyword evidence="2 5" id="KW-0812">Transmembrane</keyword>
<gene>
    <name evidence="7" type="ORF">SLS60_011933</name>
</gene>
<evidence type="ECO:0000256" key="1">
    <source>
        <dbReference type="ARBA" id="ARBA00004141"/>
    </source>
</evidence>
<dbReference type="PANTHER" id="PTHR23502">
    <property type="entry name" value="MAJOR FACILITATOR SUPERFAMILY"/>
    <property type="match status" value="1"/>
</dbReference>
<comment type="caution">
    <text evidence="7">The sequence shown here is derived from an EMBL/GenBank/DDBJ whole genome shotgun (WGS) entry which is preliminary data.</text>
</comment>
<evidence type="ECO:0000259" key="6">
    <source>
        <dbReference type="PROSITE" id="PS50850"/>
    </source>
</evidence>
<dbReference type="InterPro" id="IPR020846">
    <property type="entry name" value="MFS_dom"/>
</dbReference>
<feature type="transmembrane region" description="Helical" evidence="5">
    <location>
        <begin position="273"/>
        <end position="292"/>
    </location>
</feature>
<feature type="transmembrane region" description="Helical" evidence="5">
    <location>
        <begin position="393"/>
        <end position="414"/>
    </location>
</feature>
<reference evidence="7 8" key="1">
    <citation type="submission" date="2024-02" db="EMBL/GenBank/DDBJ databases">
        <title>De novo assembly and annotation of 12 fungi associated with fruit tree decline syndrome in Ontario, Canada.</title>
        <authorList>
            <person name="Sulman M."/>
            <person name="Ellouze W."/>
            <person name="Ilyukhin E."/>
        </authorList>
    </citation>
    <scope>NUCLEOTIDE SEQUENCE [LARGE SCALE GENOMIC DNA]</scope>
    <source>
        <strain evidence="7 8">M42-189</strain>
    </source>
</reference>
<dbReference type="InterPro" id="IPR011701">
    <property type="entry name" value="MFS"/>
</dbReference>
<feature type="transmembrane region" description="Helical" evidence="5">
    <location>
        <begin position="100"/>
        <end position="121"/>
    </location>
</feature>
<evidence type="ECO:0000256" key="2">
    <source>
        <dbReference type="ARBA" id="ARBA00022692"/>
    </source>
</evidence>
<evidence type="ECO:0000256" key="3">
    <source>
        <dbReference type="ARBA" id="ARBA00022989"/>
    </source>
</evidence>
<evidence type="ECO:0000313" key="7">
    <source>
        <dbReference type="EMBL" id="KAL1591434.1"/>
    </source>
</evidence>
<feature type="transmembrane region" description="Helical" evidence="5">
    <location>
        <begin position="482"/>
        <end position="507"/>
    </location>
</feature>
<dbReference type="EMBL" id="JAKJXO020000026">
    <property type="protein sequence ID" value="KAL1591434.1"/>
    <property type="molecule type" value="Genomic_DNA"/>
</dbReference>